<accession>A0AAN6EW18</accession>
<reference evidence="3" key="1">
    <citation type="submission" date="2023-01" db="EMBL/GenBank/DDBJ databases">
        <title>Exophiala dermititidis isolated from Cystic Fibrosis Patient.</title>
        <authorList>
            <person name="Kurbessoian T."/>
            <person name="Crocker A."/>
            <person name="Murante D."/>
            <person name="Hogan D.A."/>
            <person name="Stajich J.E."/>
        </authorList>
    </citation>
    <scope>NUCLEOTIDE SEQUENCE</scope>
    <source>
        <strain evidence="3">Ex8</strain>
    </source>
</reference>
<keyword evidence="2" id="KW-0812">Transmembrane</keyword>
<feature type="compositionally biased region" description="Low complexity" evidence="1">
    <location>
        <begin position="142"/>
        <end position="161"/>
    </location>
</feature>
<name>A0AAN6EW18_EXODE</name>
<sequence>MAMGRASSRGYYSSRDIRQTAISGISRLWRGDHGPIESSAPSIAPGKTFVVPLFLSTSRSSARNNLFVRDAGTRSRSSTRSMIESAPSTPAGVRPLSVPVDSRSETSDMYGGSLREGSQTDSHAESVETSTSRNTERRTGHSQRSVSSRSARSGNGSSRSTRSSRHHPETQLAGLSRRRSFGDPRVNAKARISFAFGITLIIAVVICKFHRSIVPTTKDGRLTQYCMADLVLSITGIARNTMFHVLSILLILALSGVFCHQLIRMFMLMRRPRGSRYKHRHRPSGRHHARQPRGLRNAPHEHCEWTSGVHGGMAGEVPPPEKPIQIFMASDDEPGGGDIEAMALAPEHTVSIPPPPPVYGNFRTSRACLSHPYS</sequence>
<feature type="region of interest" description="Disordered" evidence="1">
    <location>
        <begin position="276"/>
        <end position="301"/>
    </location>
</feature>
<dbReference type="Proteomes" id="UP001161757">
    <property type="component" value="Unassembled WGS sequence"/>
</dbReference>
<evidence type="ECO:0000313" key="3">
    <source>
        <dbReference type="EMBL" id="KAJ8990882.1"/>
    </source>
</evidence>
<feature type="compositionally biased region" description="Polar residues" evidence="1">
    <location>
        <begin position="74"/>
        <end position="88"/>
    </location>
</feature>
<keyword evidence="2" id="KW-1133">Transmembrane helix</keyword>
<evidence type="ECO:0000256" key="1">
    <source>
        <dbReference type="SAM" id="MobiDB-lite"/>
    </source>
</evidence>
<dbReference type="EMBL" id="JAJGCB010000009">
    <property type="protein sequence ID" value="KAJ8990882.1"/>
    <property type="molecule type" value="Genomic_DNA"/>
</dbReference>
<feature type="compositionally biased region" description="Basic residues" evidence="1">
    <location>
        <begin position="276"/>
        <end position="293"/>
    </location>
</feature>
<protein>
    <submittedName>
        <fullName evidence="3">Uncharacterized protein</fullName>
    </submittedName>
</protein>
<keyword evidence="2" id="KW-0472">Membrane</keyword>
<proteinExistence type="predicted"/>
<feature type="transmembrane region" description="Helical" evidence="2">
    <location>
        <begin position="244"/>
        <end position="263"/>
    </location>
</feature>
<organism evidence="3 4">
    <name type="scientific">Exophiala dermatitidis</name>
    <name type="common">Black yeast-like fungus</name>
    <name type="synonym">Wangiella dermatitidis</name>
    <dbReference type="NCBI Taxonomy" id="5970"/>
    <lineage>
        <taxon>Eukaryota</taxon>
        <taxon>Fungi</taxon>
        <taxon>Dikarya</taxon>
        <taxon>Ascomycota</taxon>
        <taxon>Pezizomycotina</taxon>
        <taxon>Eurotiomycetes</taxon>
        <taxon>Chaetothyriomycetidae</taxon>
        <taxon>Chaetothyriales</taxon>
        <taxon>Herpotrichiellaceae</taxon>
        <taxon>Exophiala</taxon>
    </lineage>
</organism>
<comment type="caution">
    <text evidence="3">The sequence shown here is derived from an EMBL/GenBank/DDBJ whole genome shotgun (WGS) entry which is preliminary data.</text>
</comment>
<dbReference type="AlphaFoldDB" id="A0AAN6EW18"/>
<evidence type="ECO:0000313" key="4">
    <source>
        <dbReference type="Proteomes" id="UP001161757"/>
    </source>
</evidence>
<feature type="transmembrane region" description="Helical" evidence="2">
    <location>
        <begin position="192"/>
        <end position="210"/>
    </location>
</feature>
<feature type="region of interest" description="Disordered" evidence="1">
    <location>
        <begin position="66"/>
        <end position="178"/>
    </location>
</feature>
<gene>
    <name evidence="3" type="ORF">HRR80_004945</name>
</gene>
<evidence type="ECO:0000256" key="2">
    <source>
        <dbReference type="SAM" id="Phobius"/>
    </source>
</evidence>